<dbReference type="AlphaFoldDB" id="A0A7J8CZF9"/>
<gene>
    <name evidence="2" type="ORF">HJG59_009526</name>
</gene>
<reference evidence="2 3" key="1">
    <citation type="journal article" date="2020" name="Nature">
        <title>Six reference-quality genomes reveal evolution of bat adaptations.</title>
        <authorList>
            <person name="Jebb D."/>
            <person name="Huang Z."/>
            <person name="Pippel M."/>
            <person name="Hughes G.M."/>
            <person name="Lavrichenko K."/>
            <person name="Devanna P."/>
            <person name="Winkler S."/>
            <person name="Jermiin L.S."/>
            <person name="Skirmuntt E.C."/>
            <person name="Katzourakis A."/>
            <person name="Burkitt-Gray L."/>
            <person name="Ray D.A."/>
            <person name="Sullivan K.A.M."/>
            <person name="Roscito J.G."/>
            <person name="Kirilenko B.M."/>
            <person name="Davalos L.M."/>
            <person name="Corthals A.P."/>
            <person name="Power M.L."/>
            <person name="Jones G."/>
            <person name="Ransome R.D."/>
            <person name="Dechmann D.K.N."/>
            <person name="Locatelli A.G."/>
            <person name="Puechmaille S.J."/>
            <person name="Fedrigo O."/>
            <person name="Jarvis E.D."/>
            <person name="Hiller M."/>
            <person name="Vernes S.C."/>
            <person name="Myers E.W."/>
            <person name="Teeling E.C."/>
        </authorList>
    </citation>
    <scope>NUCLEOTIDE SEQUENCE [LARGE SCALE GENOMIC DNA]</scope>
    <source>
        <strain evidence="2">MMolMol1</strain>
        <tissue evidence="2">Muscle</tissue>
    </source>
</reference>
<sequence length="105" mass="11791">MVFLQAKEGFPVSCQLLQFLQRGLLLTTLSPATESSCSSFNVHIEVEYLVCRLSVVLPYCLSWLWVKNALLKDRKGHRHREGSVKTDRNRNDVSASQGLLAAARS</sequence>
<feature type="compositionally biased region" description="Basic and acidic residues" evidence="1">
    <location>
        <begin position="81"/>
        <end position="91"/>
    </location>
</feature>
<keyword evidence="3" id="KW-1185">Reference proteome</keyword>
<evidence type="ECO:0000313" key="2">
    <source>
        <dbReference type="EMBL" id="KAF6416271.1"/>
    </source>
</evidence>
<proteinExistence type="predicted"/>
<evidence type="ECO:0000256" key="1">
    <source>
        <dbReference type="SAM" id="MobiDB-lite"/>
    </source>
</evidence>
<feature type="region of interest" description="Disordered" evidence="1">
    <location>
        <begin position="74"/>
        <end position="105"/>
    </location>
</feature>
<name>A0A7J8CZF9_MOLMO</name>
<comment type="caution">
    <text evidence="2">The sequence shown here is derived from an EMBL/GenBank/DDBJ whole genome shotgun (WGS) entry which is preliminary data.</text>
</comment>
<accession>A0A7J8CZF9</accession>
<protein>
    <submittedName>
        <fullName evidence="2">Uncharacterized protein</fullName>
    </submittedName>
</protein>
<dbReference type="Proteomes" id="UP000550707">
    <property type="component" value="Unassembled WGS sequence"/>
</dbReference>
<dbReference type="EMBL" id="JACASF010000019">
    <property type="protein sequence ID" value="KAF6416271.1"/>
    <property type="molecule type" value="Genomic_DNA"/>
</dbReference>
<organism evidence="2 3">
    <name type="scientific">Molossus molossus</name>
    <name type="common">Pallas' mastiff bat</name>
    <name type="synonym">Vespertilio molossus</name>
    <dbReference type="NCBI Taxonomy" id="27622"/>
    <lineage>
        <taxon>Eukaryota</taxon>
        <taxon>Metazoa</taxon>
        <taxon>Chordata</taxon>
        <taxon>Craniata</taxon>
        <taxon>Vertebrata</taxon>
        <taxon>Euteleostomi</taxon>
        <taxon>Mammalia</taxon>
        <taxon>Eutheria</taxon>
        <taxon>Laurasiatheria</taxon>
        <taxon>Chiroptera</taxon>
        <taxon>Yangochiroptera</taxon>
        <taxon>Molossidae</taxon>
        <taxon>Molossus</taxon>
    </lineage>
</organism>
<evidence type="ECO:0000313" key="3">
    <source>
        <dbReference type="Proteomes" id="UP000550707"/>
    </source>
</evidence>